<gene>
    <name evidence="2" type="ORF">RND81_07G035300</name>
</gene>
<proteinExistence type="predicted"/>
<protein>
    <recommendedName>
        <fullName evidence="1">Reverse transcriptase zinc-binding domain-containing protein</fullName>
    </recommendedName>
</protein>
<dbReference type="Proteomes" id="UP001443914">
    <property type="component" value="Unassembled WGS sequence"/>
</dbReference>
<dbReference type="PANTHER" id="PTHR33116">
    <property type="entry name" value="REVERSE TRANSCRIPTASE ZINC-BINDING DOMAIN-CONTAINING PROTEIN-RELATED-RELATED"/>
    <property type="match status" value="1"/>
</dbReference>
<evidence type="ECO:0000313" key="3">
    <source>
        <dbReference type="Proteomes" id="UP001443914"/>
    </source>
</evidence>
<name>A0AAW1JLR3_SAPOF</name>
<evidence type="ECO:0000313" key="2">
    <source>
        <dbReference type="EMBL" id="KAK9705135.1"/>
    </source>
</evidence>
<organism evidence="2 3">
    <name type="scientific">Saponaria officinalis</name>
    <name type="common">Common soapwort</name>
    <name type="synonym">Lychnis saponaria</name>
    <dbReference type="NCBI Taxonomy" id="3572"/>
    <lineage>
        <taxon>Eukaryota</taxon>
        <taxon>Viridiplantae</taxon>
        <taxon>Streptophyta</taxon>
        <taxon>Embryophyta</taxon>
        <taxon>Tracheophyta</taxon>
        <taxon>Spermatophyta</taxon>
        <taxon>Magnoliopsida</taxon>
        <taxon>eudicotyledons</taxon>
        <taxon>Gunneridae</taxon>
        <taxon>Pentapetalae</taxon>
        <taxon>Caryophyllales</taxon>
        <taxon>Caryophyllaceae</taxon>
        <taxon>Caryophylleae</taxon>
        <taxon>Saponaria</taxon>
    </lineage>
</organism>
<dbReference type="InterPro" id="IPR026960">
    <property type="entry name" value="RVT-Znf"/>
</dbReference>
<dbReference type="AlphaFoldDB" id="A0AAW1JLR3"/>
<dbReference type="PANTHER" id="PTHR33116:SF84">
    <property type="entry name" value="RNA-DIRECTED DNA POLYMERASE"/>
    <property type="match status" value="1"/>
</dbReference>
<dbReference type="EMBL" id="JBDFQZ010000007">
    <property type="protein sequence ID" value="KAK9705135.1"/>
    <property type="molecule type" value="Genomic_DNA"/>
</dbReference>
<dbReference type="Pfam" id="PF13966">
    <property type="entry name" value="zf-RVT"/>
    <property type="match status" value="1"/>
</dbReference>
<comment type="caution">
    <text evidence="2">The sequence shown here is derived from an EMBL/GenBank/DDBJ whole genome shotgun (WGS) entry which is preliminary data.</text>
</comment>
<feature type="domain" description="Reverse transcriptase zinc-binding" evidence="1">
    <location>
        <begin position="143"/>
        <end position="224"/>
    </location>
</feature>
<evidence type="ECO:0000259" key="1">
    <source>
        <dbReference type="Pfam" id="PF13966"/>
    </source>
</evidence>
<keyword evidence="3" id="KW-1185">Reference proteome</keyword>
<reference evidence="2" key="1">
    <citation type="submission" date="2024-03" db="EMBL/GenBank/DDBJ databases">
        <title>WGS assembly of Saponaria officinalis var. Norfolk2.</title>
        <authorList>
            <person name="Jenkins J."/>
            <person name="Shu S."/>
            <person name="Grimwood J."/>
            <person name="Barry K."/>
            <person name="Goodstein D."/>
            <person name="Schmutz J."/>
            <person name="Leebens-Mack J."/>
            <person name="Osbourn A."/>
        </authorList>
    </citation>
    <scope>NUCLEOTIDE SEQUENCE [LARGE SCALE GENOMIC DNA]</scope>
    <source>
        <strain evidence="2">JIC</strain>
    </source>
</reference>
<accession>A0AAW1JLR3</accession>
<sequence length="323" mass="37847">MQLGSLPFKYLGVPISARKLSVLDCSLLVERIVERIRAMGSRHLSYGGRLTLIKFVLANLHSYWARIFILPKNFLWKGTYHYMAAPLISWEHVCQKKRCGGSSWASVQASTSSTWAWKRICKVRDIMLPGYQGDWWLQPGGHYSVNLGYKWLCPDGVDVQWRHVVWNRFCLPRHNFICWVQAYQRLQTRARMAKFGYNGDMCCCLCAEVTETAEHLFFKCKYSTLCVQYMSNRLGFYLPSADTWNWWMKHRFKSLFLKKVIGATIVGLVYSVWKARNHSLHNHVLIRPDVWMKPVVANLIYRCKTQISSNVRERFELWLSTLS</sequence>